<dbReference type="OrthoDB" id="9807946at2"/>
<reference evidence="6 7" key="1">
    <citation type="submission" date="2016-09" db="EMBL/GenBank/DDBJ databases">
        <title>Genomic analysis reveals versatility of anaerobic energy metabolism of Geosporobacter ferrireducens IRF9 of phylum Firmicutes.</title>
        <authorList>
            <person name="Kim S.-J."/>
        </authorList>
    </citation>
    <scope>NUCLEOTIDE SEQUENCE [LARGE SCALE GENOMIC DNA]</scope>
    <source>
        <strain evidence="6 7">IRF9</strain>
    </source>
</reference>
<dbReference type="RefSeq" id="WP_069974580.1">
    <property type="nucleotide sequence ID" value="NZ_CP017269.1"/>
</dbReference>
<dbReference type="AlphaFoldDB" id="A0A1D8GDP0"/>
<evidence type="ECO:0000313" key="6">
    <source>
        <dbReference type="EMBL" id="AOT69014.1"/>
    </source>
</evidence>
<dbReference type="EMBL" id="CP017269">
    <property type="protein sequence ID" value="AOT69014.1"/>
    <property type="molecule type" value="Genomic_DNA"/>
</dbReference>
<evidence type="ECO:0000313" key="7">
    <source>
        <dbReference type="Proteomes" id="UP000095743"/>
    </source>
</evidence>
<dbReference type="PRINTS" id="PR00411">
    <property type="entry name" value="PNDRDTASEI"/>
</dbReference>
<proteinExistence type="predicted"/>
<protein>
    <submittedName>
        <fullName evidence="6">Pyridine nucleotide-disulfide oxidoreductase</fullName>
    </submittedName>
</protein>
<evidence type="ECO:0000256" key="1">
    <source>
        <dbReference type="ARBA" id="ARBA00001974"/>
    </source>
</evidence>
<keyword evidence="7" id="KW-1185">Reference proteome</keyword>
<dbReference type="InterPro" id="IPR041575">
    <property type="entry name" value="Rubredoxin_C"/>
</dbReference>
<name>A0A1D8GDP0_9FIRM</name>
<sequence length="405" mass="45135">MAEKIVVIGNGIAAVTAVKAMREIDKECEIHLLGEERFYPYNRIRLSKGLLSTLEEDKILLQKKEWYEENGIRLYRGIKIISIDIENKSVATSDGNNLHYTKLLFANGARNFVPPIPGIDKEGVYTLKTLENAWDITEHVRDKNTILNIGGGIQGLETAWSLSQMGKKIIIAELLPRLMPRQLDEKASKILEKVVKSFGIEIMIGTQITEITGTDKVLGFKTSAGQSDQCDMVLYSVGVKPNIEILKETPVLTNKGIVVNEKMETNVSDIYAAGDIAEYHSEIYGLWNIAIGHGKVAGYNIMGKNSTYEHIVPVTTLNAFNLSLFSMGIVEEDQATNIVLEDQSEENIYNKVYIKNNKVIGAIVIGDIRHSPALKTAIEKEIDLGDVDLNRVSFGELLEIIKERK</sequence>
<dbReference type="InterPro" id="IPR023753">
    <property type="entry name" value="FAD/NAD-binding_dom"/>
</dbReference>
<feature type="domain" description="NADH-rubredoxin oxidoreductase C-terminal" evidence="5">
    <location>
        <begin position="313"/>
        <end position="382"/>
    </location>
</feature>
<dbReference type="Proteomes" id="UP000095743">
    <property type="component" value="Chromosome"/>
</dbReference>
<evidence type="ECO:0000259" key="5">
    <source>
        <dbReference type="Pfam" id="PF18267"/>
    </source>
</evidence>
<keyword evidence="2" id="KW-0285">Flavoprotein</keyword>
<dbReference type="STRING" id="1424294.Gferi_05250"/>
<dbReference type="KEGG" id="gfe:Gferi_05250"/>
<dbReference type="InterPro" id="IPR036188">
    <property type="entry name" value="FAD/NAD-bd_sf"/>
</dbReference>
<dbReference type="PANTHER" id="PTHR43429">
    <property type="entry name" value="PYRIDINE NUCLEOTIDE-DISULFIDE OXIDOREDUCTASE DOMAIN-CONTAINING"/>
    <property type="match status" value="1"/>
</dbReference>
<evidence type="ECO:0000256" key="2">
    <source>
        <dbReference type="ARBA" id="ARBA00022630"/>
    </source>
</evidence>
<dbReference type="Gene3D" id="3.30.390.30">
    <property type="match status" value="1"/>
</dbReference>
<dbReference type="SUPFAM" id="SSF51905">
    <property type="entry name" value="FAD/NAD(P)-binding domain"/>
    <property type="match status" value="2"/>
</dbReference>
<comment type="cofactor">
    <cofactor evidence="1">
        <name>FAD</name>
        <dbReference type="ChEBI" id="CHEBI:57692"/>
    </cofactor>
</comment>
<gene>
    <name evidence="6" type="ORF">Gferi_05250</name>
</gene>
<feature type="domain" description="FAD/NAD(P)-binding" evidence="4">
    <location>
        <begin position="4"/>
        <end position="294"/>
    </location>
</feature>
<organism evidence="6 7">
    <name type="scientific">Geosporobacter ferrireducens</name>
    <dbReference type="NCBI Taxonomy" id="1424294"/>
    <lineage>
        <taxon>Bacteria</taxon>
        <taxon>Bacillati</taxon>
        <taxon>Bacillota</taxon>
        <taxon>Clostridia</taxon>
        <taxon>Peptostreptococcales</taxon>
        <taxon>Thermotaleaceae</taxon>
        <taxon>Geosporobacter</taxon>
    </lineage>
</organism>
<dbReference type="InterPro" id="IPR016156">
    <property type="entry name" value="FAD/NAD-linked_Rdtase_dimer_sf"/>
</dbReference>
<evidence type="ECO:0000256" key="3">
    <source>
        <dbReference type="ARBA" id="ARBA00022827"/>
    </source>
</evidence>
<dbReference type="PANTHER" id="PTHR43429:SF3">
    <property type="entry name" value="NITRITE REDUCTASE [NAD(P)H]"/>
    <property type="match status" value="1"/>
</dbReference>
<dbReference type="Pfam" id="PF18267">
    <property type="entry name" value="Rubredoxin_C"/>
    <property type="match status" value="1"/>
</dbReference>
<keyword evidence="3" id="KW-0274">FAD</keyword>
<dbReference type="Gene3D" id="3.50.50.60">
    <property type="entry name" value="FAD/NAD(P)-binding domain"/>
    <property type="match status" value="2"/>
</dbReference>
<evidence type="ECO:0000259" key="4">
    <source>
        <dbReference type="Pfam" id="PF07992"/>
    </source>
</evidence>
<dbReference type="PRINTS" id="PR00368">
    <property type="entry name" value="FADPNR"/>
</dbReference>
<accession>A0A1D8GDP0</accession>
<dbReference type="GO" id="GO:0016491">
    <property type="term" value="F:oxidoreductase activity"/>
    <property type="evidence" value="ECO:0007669"/>
    <property type="project" value="InterPro"/>
</dbReference>
<dbReference type="Pfam" id="PF07992">
    <property type="entry name" value="Pyr_redox_2"/>
    <property type="match status" value="1"/>
</dbReference>
<dbReference type="InterPro" id="IPR050260">
    <property type="entry name" value="FAD-bd_OxRdtase"/>
</dbReference>